<organism evidence="7 8">
    <name type="scientific">Luteimonas endophytica</name>
    <dbReference type="NCBI Taxonomy" id="3042023"/>
    <lineage>
        <taxon>Bacteria</taxon>
        <taxon>Pseudomonadati</taxon>
        <taxon>Pseudomonadota</taxon>
        <taxon>Gammaproteobacteria</taxon>
        <taxon>Lysobacterales</taxon>
        <taxon>Lysobacteraceae</taxon>
        <taxon>Luteimonas</taxon>
    </lineage>
</organism>
<keyword evidence="3" id="KW-0238">DNA-binding</keyword>
<dbReference type="Proteomes" id="UP001156940">
    <property type="component" value="Unassembled WGS sequence"/>
</dbReference>
<feature type="region of interest" description="Disordered" evidence="5">
    <location>
        <begin position="1"/>
        <end position="71"/>
    </location>
</feature>
<feature type="compositionally biased region" description="Low complexity" evidence="5">
    <location>
        <begin position="39"/>
        <end position="63"/>
    </location>
</feature>
<dbReference type="SUPFAM" id="SSF53850">
    <property type="entry name" value="Periplasmic binding protein-like II"/>
    <property type="match status" value="1"/>
</dbReference>
<proteinExistence type="inferred from homology"/>
<evidence type="ECO:0000313" key="8">
    <source>
        <dbReference type="Proteomes" id="UP001156940"/>
    </source>
</evidence>
<evidence type="ECO:0000256" key="4">
    <source>
        <dbReference type="ARBA" id="ARBA00023163"/>
    </source>
</evidence>
<dbReference type="InterPro" id="IPR050389">
    <property type="entry name" value="LysR-type_TF"/>
</dbReference>
<keyword evidence="2" id="KW-0805">Transcription regulation</keyword>
<dbReference type="Pfam" id="PF03466">
    <property type="entry name" value="LysR_substrate"/>
    <property type="match status" value="1"/>
</dbReference>
<reference evidence="7 8" key="1">
    <citation type="submission" date="2023-04" db="EMBL/GenBank/DDBJ databases">
        <title>Luteimonas endophyticus RD2P54.</title>
        <authorList>
            <person name="Sun J.-Q."/>
        </authorList>
    </citation>
    <scope>NUCLEOTIDE SEQUENCE [LARGE SCALE GENOMIC DNA]</scope>
    <source>
        <strain evidence="7 8">RD2P54</strain>
    </source>
</reference>
<dbReference type="RefSeq" id="WP_280576421.1">
    <property type="nucleotide sequence ID" value="NZ_JARXRM010000046.1"/>
</dbReference>
<comment type="similarity">
    <text evidence="1">Belongs to the LysR transcriptional regulatory family.</text>
</comment>
<evidence type="ECO:0000256" key="1">
    <source>
        <dbReference type="ARBA" id="ARBA00009437"/>
    </source>
</evidence>
<accession>A0ABT6JDX6</accession>
<comment type="caution">
    <text evidence="7">The sequence shown here is derived from an EMBL/GenBank/DDBJ whole genome shotgun (WGS) entry which is preliminary data.</text>
</comment>
<evidence type="ECO:0000256" key="5">
    <source>
        <dbReference type="SAM" id="MobiDB-lite"/>
    </source>
</evidence>
<gene>
    <name evidence="7" type="ORF">QFW77_18840</name>
</gene>
<protein>
    <submittedName>
        <fullName evidence="7">LysR substrate-binding domain-containing protein</fullName>
    </submittedName>
</protein>
<sequence>MLRDRAGEGADAPSYARPGPEFQSTRGRVTGACDRSLRAGRGTRACAGGPRRRAGLPARASGGSPDGGGFSGPTDQALEAHGLARRVVLTVPHFLALLAILARTDLVAMVPSRPVRGACALRVVEPPVEVTGFGMSMLWHERAYRETAHRWLREYIADLG</sequence>
<keyword evidence="8" id="KW-1185">Reference proteome</keyword>
<dbReference type="Gene3D" id="3.40.190.10">
    <property type="entry name" value="Periplasmic binding protein-like II"/>
    <property type="match status" value="2"/>
</dbReference>
<evidence type="ECO:0000256" key="2">
    <source>
        <dbReference type="ARBA" id="ARBA00023015"/>
    </source>
</evidence>
<dbReference type="InterPro" id="IPR005119">
    <property type="entry name" value="LysR_subst-bd"/>
</dbReference>
<dbReference type="PANTHER" id="PTHR30118">
    <property type="entry name" value="HTH-TYPE TRANSCRIPTIONAL REGULATOR LEUO-RELATED"/>
    <property type="match status" value="1"/>
</dbReference>
<evidence type="ECO:0000256" key="3">
    <source>
        <dbReference type="ARBA" id="ARBA00023125"/>
    </source>
</evidence>
<dbReference type="PANTHER" id="PTHR30118:SF15">
    <property type="entry name" value="TRANSCRIPTIONAL REGULATORY PROTEIN"/>
    <property type="match status" value="1"/>
</dbReference>
<dbReference type="EMBL" id="JARXRM010000046">
    <property type="protein sequence ID" value="MDH5825029.1"/>
    <property type="molecule type" value="Genomic_DNA"/>
</dbReference>
<feature type="domain" description="LysR substrate-binding" evidence="6">
    <location>
        <begin position="65"/>
        <end position="158"/>
    </location>
</feature>
<keyword evidence="4" id="KW-0804">Transcription</keyword>
<evidence type="ECO:0000313" key="7">
    <source>
        <dbReference type="EMBL" id="MDH5825029.1"/>
    </source>
</evidence>
<evidence type="ECO:0000259" key="6">
    <source>
        <dbReference type="Pfam" id="PF03466"/>
    </source>
</evidence>
<name>A0ABT6JDX6_9GAMM</name>